<dbReference type="InterPro" id="IPR012724">
    <property type="entry name" value="DnaJ"/>
</dbReference>
<proteinExistence type="inferred from homology"/>
<keyword evidence="5" id="KW-0677">Repeat</keyword>
<dbReference type="GO" id="GO:0009408">
    <property type="term" value="P:response to heat"/>
    <property type="evidence" value="ECO:0007669"/>
    <property type="project" value="InterPro"/>
</dbReference>
<dbReference type="PROSITE" id="PS00636">
    <property type="entry name" value="DNAJ_1"/>
    <property type="match status" value="1"/>
</dbReference>
<keyword evidence="4 10" id="KW-0479">Metal-binding</keyword>
<dbReference type="Gene3D" id="2.60.260.20">
    <property type="entry name" value="Urease metallochaperone UreE, N-terminal domain"/>
    <property type="match status" value="2"/>
</dbReference>
<evidence type="ECO:0000256" key="9">
    <source>
        <dbReference type="ARBA" id="ARBA00023288"/>
    </source>
</evidence>
<evidence type="ECO:0000259" key="12">
    <source>
        <dbReference type="PROSITE" id="PS51188"/>
    </source>
</evidence>
<comment type="subcellular location">
    <subcellularLocation>
        <location evidence="1">Membrane</location>
        <topology evidence="1">Lipid-anchor</topology>
    </subcellularLocation>
</comment>
<feature type="domain" description="CR-type" evidence="12">
    <location>
        <begin position="121"/>
        <end position="205"/>
    </location>
</feature>
<evidence type="ECO:0000256" key="4">
    <source>
        <dbReference type="ARBA" id="ARBA00022723"/>
    </source>
</evidence>
<keyword evidence="7 10" id="KW-0862">Zinc</keyword>
<evidence type="ECO:0000259" key="11">
    <source>
        <dbReference type="PROSITE" id="PS50076"/>
    </source>
</evidence>
<keyword evidence="2" id="KW-0488">Methylation</keyword>
<feature type="domain" description="J" evidence="11">
    <location>
        <begin position="6"/>
        <end position="68"/>
    </location>
</feature>
<dbReference type="GO" id="GO:0006457">
    <property type="term" value="P:protein folding"/>
    <property type="evidence" value="ECO:0007669"/>
    <property type="project" value="InterPro"/>
</dbReference>
<dbReference type="FunFam" id="2.10.230.10:FF:000005">
    <property type="entry name" value="DnaJ homolog subfamily A member 1"/>
    <property type="match status" value="1"/>
</dbReference>
<comment type="caution">
    <text evidence="13">The sequence shown here is derived from an EMBL/GenBank/DDBJ whole genome shotgun (WGS) entry which is preliminary data.</text>
</comment>
<dbReference type="Pfam" id="PF01556">
    <property type="entry name" value="DnaJ_C"/>
    <property type="match status" value="1"/>
</dbReference>
<dbReference type="InterPro" id="IPR044713">
    <property type="entry name" value="DNJA1/2-like"/>
</dbReference>
<dbReference type="PRINTS" id="PR00625">
    <property type="entry name" value="JDOMAIN"/>
</dbReference>
<feature type="zinc finger region" description="CR-type" evidence="10">
    <location>
        <begin position="121"/>
        <end position="205"/>
    </location>
</feature>
<dbReference type="InterPro" id="IPR018253">
    <property type="entry name" value="DnaJ_domain_CS"/>
</dbReference>
<dbReference type="Proteomes" id="UP001152320">
    <property type="component" value="Chromosome 9"/>
</dbReference>
<dbReference type="GO" id="GO:0051082">
    <property type="term" value="F:unfolded protein binding"/>
    <property type="evidence" value="ECO:0007669"/>
    <property type="project" value="InterPro"/>
</dbReference>
<dbReference type="Pfam" id="PF00226">
    <property type="entry name" value="DnaJ"/>
    <property type="match status" value="1"/>
</dbReference>
<dbReference type="InterPro" id="IPR001305">
    <property type="entry name" value="HSP_DnaJ_Cys-rich_dom"/>
</dbReference>
<sequence length="400" mass="45412">MVKETKYYDIMGVLPSATEQELKKAYRKLAMKYHPDKNPDEPEKFKEISQVYEVLSDPDKRKLYDKGGEQAIKEDGSGGGGFHNPMDIFDMFFGTHSRERQRRSKDVVHQLSVSLEEMYNGATRKLALQKNVICEKCEGRGGKKGATEKCGNCRGSGVQIQIRQIGLGMVQQIQSVCHTCRGQGERISAKDRCKNCQGNKVVRIRKILEIKIERGMSDGEKIVFSGEGDQEPGLEAGDVIIILDEKEHSFYQRRNSDLICKIQLELVESLCGFQKTIRMLDGRELLASTIPGEIIKHDEVRVVHNEGMPLVKDPQVRGRLIIHFEVKFPNSNSMKRDKLAMLESILPPREECIISDDAEEVTLEDYSRHHEQRNYYRSHGHMYDDDVEGGGPGGVQCQTH</sequence>
<dbReference type="PANTHER" id="PTHR43888">
    <property type="entry name" value="DNAJ-LIKE-2, ISOFORM A-RELATED"/>
    <property type="match status" value="1"/>
</dbReference>
<organism evidence="13 14">
    <name type="scientific">Holothuria leucospilota</name>
    <name type="common">Black long sea cucumber</name>
    <name type="synonym">Mertensiothuria leucospilota</name>
    <dbReference type="NCBI Taxonomy" id="206669"/>
    <lineage>
        <taxon>Eukaryota</taxon>
        <taxon>Metazoa</taxon>
        <taxon>Echinodermata</taxon>
        <taxon>Eleutherozoa</taxon>
        <taxon>Echinozoa</taxon>
        <taxon>Holothuroidea</taxon>
        <taxon>Aspidochirotacea</taxon>
        <taxon>Aspidochirotida</taxon>
        <taxon>Holothuriidae</taxon>
        <taxon>Holothuria</taxon>
    </lineage>
</organism>
<dbReference type="SUPFAM" id="SSF57938">
    <property type="entry name" value="DnaJ/Hsp40 cysteine-rich domain"/>
    <property type="match status" value="1"/>
</dbReference>
<dbReference type="SUPFAM" id="SSF46565">
    <property type="entry name" value="Chaperone J-domain"/>
    <property type="match status" value="1"/>
</dbReference>
<dbReference type="PROSITE" id="PS51188">
    <property type="entry name" value="ZF_CR"/>
    <property type="match status" value="1"/>
</dbReference>
<keyword evidence="3" id="KW-0597">Phosphoprotein</keyword>
<dbReference type="Gene3D" id="1.10.287.110">
    <property type="entry name" value="DnaJ domain"/>
    <property type="match status" value="1"/>
</dbReference>
<evidence type="ECO:0000256" key="8">
    <source>
        <dbReference type="ARBA" id="ARBA00023136"/>
    </source>
</evidence>
<dbReference type="InterPro" id="IPR008971">
    <property type="entry name" value="HSP40/DnaJ_pept-bd"/>
</dbReference>
<keyword evidence="9" id="KW-0449">Lipoprotein</keyword>
<dbReference type="SMART" id="SM00271">
    <property type="entry name" value="DnaJ"/>
    <property type="match status" value="1"/>
</dbReference>
<dbReference type="GO" id="GO:0008270">
    <property type="term" value="F:zinc ion binding"/>
    <property type="evidence" value="ECO:0007669"/>
    <property type="project" value="UniProtKB-KW"/>
</dbReference>
<dbReference type="OrthoDB" id="550424at2759"/>
<dbReference type="InterPro" id="IPR002939">
    <property type="entry name" value="DnaJ_C"/>
</dbReference>
<dbReference type="CDD" id="cd06257">
    <property type="entry name" value="DnaJ"/>
    <property type="match status" value="1"/>
</dbReference>
<dbReference type="Gene3D" id="2.10.230.10">
    <property type="entry name" value="Heat shock protein DnaJ, cysteine-rich domain"/>
    <property type="match status" value="1"/>
</dbReference>
<gene>
    <name evidence="13" type="ORF">HOLleu_19356</name>
</gene>
<dbReference type="FunFam" id="2.60.260.20:FF:000003">
    <property type="entry name" value="DnaJ subfamily A member 2"/>
    <property type="match status" value="1"/>
</dbReference>
<evidence type="ECO:0000256" key="1">
    <source>
        <dbReference type="ARBA" id="ARBA00004635"/>
    </source>
</evidence>
<dbReference type="GO" id="GO:0005524">
    <property type="term" value="F:ATP binding"/>
    <property type="evidence" value="ECO:0007669"/>
    <property type="project" value="InterPro"/>
</dbReference>
<evidence type="ECO:0000256" key="7">
    <source>
        <dbReference type="ARBA" id="ARBA00022833"/>
    </source>
</evidence>
<dbReference type="InterPro" id="IPR036410">
    <property type="entry name" value="HSP_DnaJ_Cys-rich_dom_sf"/>
</dbReference>
<protein>
    <submittedName>
        <fullName evidence="13">DnaJ-like subfamily A member 1</fullName>
    </submittedName>
</protein>
<dbReference type="SUPFAM" id="SSF49493">
    <property type="entry name" value="HSP40/DnaJ peptide-binding domain"/>
    <property type="match status" value="2"/>
</dbReference>
<name>A0A9Q1H4X9_HOLLE</name>
<dbReference type="InterPro" id="IPR001623">
    <property type="entry name" value="DnaJ_domain"/>
</dbReference>
<evidence type="ECO:0000313" key="14">
    <source>
        <dbReference type="Proteomes" id="UP001152320"/>
    </source>
</evidence>
<dbReference type="HAMAP" id="MF_01152">
    <property type="entry name" value="DnaJ"/>
    <property type="match status" value="1"/>
</dbReference>
<evidence type="ECO:0000256" key="2">
    <source>
        <dbReference type="ARBA" id="ARBA00022481"/>
    </source>
</evidence>
<keyword evidence="6 10" id="KW-0863">Zinc-finger</keyword>
<dbReference type="CDD" id="cd10719">
    <property type="entry name" value="DnaJ_zf"/>
    <property type="match status" value="1"/>
</dbReference>
<reference evidence="13" key="1">
    <citation type="submission" date="2021-10" db="EMBL/GenBank/DDBJ databases">
        <title>Tropical sea cucumber genome reveals ecological adaptation and Cuvierian tubules defense mechanism.</title>
        <authorList>
            <person name="Chen T."/>
        </authorList>
    </citation>
    <scope>NUCLEOTIDE SEQUENCE</scope>
    <source>
        <strain evidence="13">Nanhai2018</strain>
        <tissue evidence="13">Muscle</tissue>
    </source>
</reference>
<accession>A0A9Q1H4X9</accession>
<evidence type="ECO:0000256" key="3">
    <source>
        <dbReference type="ARBA" id="ARBA00022553"/>
    </source>
</evidence>
<dbReference type="CDD" id="cd10747">
    <property type="entry name" value="DnaJ_C"/>
    <property type="match status" value="1"/>
</dbReference>
<dbReference type="GO" id="GO:0030544">
    <property type="term" value="F:Hsp70 protein binding"/>
    <property type="evidence" value="ECO:0007669"/>
    <property type="project" value="InterPro"/>
</dbReference>
<dbReference type="GO" id="GO:0016020">
    <property type="term" value="C:membrane"/>
    <property type="evidence" value="ECO:0007669"/>
    <property type="project" value="UniProtKB-SubCell"/>
</dbReference>
<evidence type="ECO:0000256" key="5">
    <source>
        <dbReference type="ARBA" id="ARBA00022737"/>
    </source>
</evidence>
<evidence type="ECO:0000256" key="10">
    <source>
        <dbReference type="PROSITE-ProRule" id="PRU00546"/>
    </source>
</evidence>
<evidence type="ECO:0000256" key="6">
    <source>
        <dbReference type="ARBA" id="ARBA00022771"/>
    </source>
</evidence>
<evidence type="ECO:0000313" key="13">
    <source>
        <dbReference type="EMBL" id="KAJ8035622.1"/>
    </source>
</evidence>
<keyword evidence="14" id="KW-1185">Reference proteome</keyword>
<dbReference type="AlphaFoldDB" id="A0A9Q1H4X9"/>
<dbReference type="PROSITE" id="PS50076">
    <property type="entry name" value="DNAJ_2"/>
    <property type="match status" value="1"/>
</dbReference>
<dbReference type="Pfam" id="PF00684">
    <property type="entry name" value="DnaJ_CXXCXGXG"/>
    <property type="match status" value="1"/>
</dbReference>
<dbReference type="EMBL" id="JAIZAY010000009">
    <property type="protein sequence ID" value="KAJ8035622.1"/>
    <property type="molecule type" value="Genomic_DNA"/>
</dbReference>
<dbReference type="FunFam" id="1.10.287.110:FF:000014">
    <property type="entry name" value="dnaJ homolog subfamily A member 1"/>
    <property type="match status" value="1"/>
</dbReference>
<dbReference type="InterPro" id="IPR036869">
    <property type="entry name" value="J_dom_sf"/>
</dbReference>
<keyword evidence="8" id="KW-0472">Membrane</keyword>